<gene>
    <name evidence="1" type="ORF">METZ01_LOCUS17902</name>
</gene>
<evidence type="ECO:0000313" key="1">
    <source>
        <dbReference type="EMBL" id="SUZ65048.1"/>
    </source>
</evidence>
<name>A0A381PFC5_9ZZZZ</name>
<dbReference type="AlphaFoldDB" id="A0A381PFC5"/>
<evidence type="ECO:0008006" key="2">
    <source>
        <dbReference type="Google" id="ProtNLM"/>
    </source>
</evidence>
<reference evidence="1" key="1">
    <citation type="submission" date="2018-05" db="EMBL/GenBank/DDBJ databases">
        <authorList>
            <person name="Lanie J.A."/>
            <person name="Ng W.-L."/>
            <person name="Kazmierczak K.M."/>
            <person name="Andrzejewski T.M."/>
            <person name="Davidsen T.M."/>
            <person name="Wayne K.J."/>
            <person name="Tettelin H."/>
            <person name="Glass J.I."/>
            <person name="Rusch D."/>
            <person name="Podicherti R."/>
            <person name="Tsui H.-C.T."/>
            <person name="Winkler M.E."/>
        </authorList>
    </citation>
    <scope>NUCLEOTIDE SEQUENCE</scope>
</reference>
<organism evidence="1">
    <name type="scientific">marine metagenome</name>
    <dbReference type="NCBI Taxonomy" id="408172"/>
    <lineage>
        <taxon>unclassified sequences</taxon>
        <taxon>metagenomes</taxon>
        <taxon>ecological metagenomes</taxon>
    </lineage>
</organism>
<proteinExistence type="predicted"/>
<protein>
    <recommendedName>
        <fullName evidence="2">DUF3604 domain-containing protein</fullName>
    </recommendedName>
</protein>
<dbReference type="EMBL" id="UINC01000950">
    <property type="protein sequence ID" value="SUZ65048.1"/>
    <property type="molecule type" value="Genomic_DNA"/>
</dbReference>
<accession>A0A381PFC5</accession>
<sequence>MGSGIMAGRHDNRYAWLMLLHTRHCRAPRSRRLKRLGASFATCTIALAVTLSAPADVNALGQAPNPTAPLVCDLMGYAPNGGITARVTDDVLLVQWPGAQDERLRLGLSVVDGTPTIDELAIQGEDAAWVTIAADARIEFKIVEGLRRISNQQLSPLRNLGVELTQDIVDRYKWDVFWDAPLDLRTEVGGGNPPPASGVAGQPGLPRSPDEVRRADAVYDAQGCVVTTDGARLAVAFPGMRLGSFSGALVLTVYEGTNLIRVESVASTDLPSVAYKYDLGLTDLNLEGSRIAWRDIANESHSYSLRGPANSDHVVLRAANRLVVAETNGGAIAAFPPPHTFFWAREIEINVGNNWYRKDDESSFSFGIRQGEQEVVERYLANWSLYSAPPGSEQHMAGYFYPTLGDASEAFEEALAFTTGDVYRPLPGYQVMGSHYHTNLGRELMASGSIDTRLSDFEVLRAAGINIAGPVDRPRDATQLEELQWLFEGAQRHSDDAFMVMPEMENTNLLGGHWDLLFSHPVYYVDERAPGTPLVTEHPEYGRMYNIGSAQDLMTMIEAEDMLVYMPHPRTKGSTGFPDAVSDTDHFRNDRYRGAGWRWGMGSDLSEVRLSDHRVIPLLDDMNNWIADSSLRPKYLLAITETYFKAPGDDIYANGPVSYLRIGELPEPGNYAPIVDALMDGNYFVTSGEVLIPSHRYDGEGANTTLTAEVQWTFPLDFVEVVYGDGETTTTQIVSTKDLPPFGSQTFTIPFDATGQAWVRFAAWDSAGNGAMTMPIRLN</sequence>